<accession>A0A7X1ZFB6</accession>
<evidence type="ECO:0000256" key="1">
    <source>
        <dbReference type="SAM" id="MobiDB-lite"/>
    </source>
</evidence>
<dbReference type="RefSeq" id="WP_153344581.1">
    <property type="nucleotide sequence ID" value="NZ_WIVE01000037.1"/>
</dbReference>
<feature type="transmembrane region" description="Helical" evidence="2">
    <location>
        <begin position="146"/>
        <end position="166"/>
    </location>
</feature>
<name>A0A7X1ZFB6_9PROT</name>
<evidence type="ECO:0000256" key="2">
    <source>
        <dbReference type="SAM" id="Phobius"/>
    </source>
</evidence>
<dbReference type="EMBL" id="WIVE01000037">
    <property type="protein sequence ID" value="MQX37272.1"/>
    <property type="molecule type" value="Genomic_DNA"/>
</dbReference>
<keyword evidence="2" id="KW-0812">Transmembrane</keyword>
<organism evidence="3 4">
    <name type="scientific">Roseospira navarrensis</name>
    <dbReference type="NCBI Taxonomy" id="140058"/>
    <lineage>
        <taxon>Bacteria</taxon>
        <taxon>Pseudomonadati</taxon>
        <taxon>Pseudomonadota</taxon>
        <taxon>Alphaproteobacteria</taxon>
        <taxon>Rhodospirillales</taxon>
        <taxon>Rhodospirillaceae</taxon>
        <taxon>Roseospira</taxon>
    </lineage>
</organism>
<dbReference type="Proteomes" id="UP000434582">
    <property type="component" value="Unassembled WGS sequence"/>
</dbReference>
<feature type="transmembrane region" description="Helical" evidence="2">
    <location>
        <begin position="187"/>
        <end position="205"/>
    </location>
</feature>
<evidence type="ECO:0000313" key="4">
    <source>
        <dbReference type="Proteomes" id="UP000434582"/>
    </source>
</evidence>
<keyword evidence="2" id="KW-0472">Membrane</keyword>
<feature type="region of interest" description="Disordered" evidence="1">
    <location>
        <begin position="72"/>
        <end position="122"/>
    </location>
</feature>
<comment type="caution">
    <text evidence="3">The sequence shown here is derived from an EMBL/GenBank/DDBJ whole genome shotgun (WGS) entry which is preliminary data.</text>
</comment>
<sequence>MPPPQPFGKRRLSADPAVQATTDHARALVARDRAAAGQARTRRWTLLGVVAVAALMTGPLVVEALTGAVGPTMAETELSPPDRRRRADHGRDRAFSRGSGPHRTRRRPARSPVGRAAGPVRGVSARRPIVRPDHVRPDHVRGRSTALAILGGFAVLALAATAWGVADIVAWRAAIQRCEAPIRIDTAAFWFTGFPAIAILPLLGLTRSVQAHRWMLAVAVVVFVGGPQGAQRLVTGPADRAGYEGVDAVGLFPPRAATLTDPGCALPSP</sequence>
<proteinExistence type="predicted"/>
<reference evidence="3 4" key="1">
    <citation type="submission" date="2019-10" db="EMBL/GenBank/DDBJ databases">
        <title>Draft whole-genome sequence of the purple nonsulfur photosynthetic bacterium Roseospira navarrensis DSM 15114.</title>
        <authorList>
            <person name="Kyndt J.A."/>
            <person name="Meyer T.E."/>
        </authorList>
    </citation>
    <scope>NUCLEOTIDE SEQUENCE [LARGE SCALE GENOMIC DNA]</scope>
    <source>
        <strain evidence="3 4">DSM 15114</strain>
    </source>
</reference>
<protein>
    <submittedName>
        <fullName evidence="3">Uncharacterized protein</fullName>
    </submittedName>
</protein>
<keyword evidence="2" id="KW-1133">Transmembrane helix</keyword>
<feature type="compositionally biased region" description="Basic residues" evidence="1">
    <location>
        <begin position="100"/>
        <end position="109"/>
    </location>
</feature>
<feature type="transmembrane region" description="Helical" evidence="2">
    <location>
        <begin position="44"/>
        <end position="62"/>
    </location>
</feature>
<gene>
    <name evidence="3" type="ORF">GHC57_12155</name>
</gene>
<evidence type="ECO:0000313" key="3">
    <source>
        <dbReference type="EMBL" id="MQX37272.1"/>
    </source>
</evidence>
<dbReference type="OrthoDB" id="9920620at2"/>
<dbReference type="AlphaFoldDB" id="A0A7X1ZFB6"/>
<keyword evidence="4" id="KW-1185">Reference proteome</keyword>